<feature type="domain" description="Protein kinase" evidence="9">
    <location>
        <begin position="412"/>
        <end position="675"/>
    </location>
</feature>
<feature type="transmembrane region" description="Helical" evidence="8">
    <location>
        <begin position="770"/>
        <end position="787"/>
    </location>
</feature>
<evidence type="ECO:0000256" key="3">
    <source>
        <dbReference type="ARBA" id="ARBA00022741"/>
    </source>
</evidence>
<keyword evidence="11" id="KW-1185">Reference proteome</keyword>
<dbReference type="GO" id="GO:0005524">
    <property type="term" value="F:ATP binding"/>
    <property type="evidence" value="ECO:0007669"/>
    <property type="project" value="UniProtKB-KW"/>
</dbReference>
<dbReference type="PROSITE" id="PS00108">
    <property type="entry name" value="PROTEIN_KINASE_ST"/>
    <property type="match status" value="1"/>
</dbReference>
<keyword evidence="6" id="KW-0175">Coiled coil</keyword>
<evidence type="ECO:0000256" key="1">
    <source>
        <dbReference type="ARBA" id="ARBA00000900"/>
    </source>
</evidence>
<feature type="region of interest" description="Disordered" evidence="7">
    <location>
        <begin position="854"/>
        <end position="875"/>
    </location>
</feature>
<feature type="compositionally biased region" description="Pro residues" evidence="7">
    <location>
        <begin position="855"/>
        <end position="875"/>
    </location>
</feature>
<keyword evidence="5" id="KW-0067">ATP-binding</keyword>
<dbReference type="Proteomes" id="UP000243975">
    <property type="component" value="Unassembled WGS sequence"/>
</dbReference>
<gene>
    <name evidence="10" type="ORF">Ccrd_020193</name>
</gene>
<name>A0A103Y2W6_CYNCS</name>
<dbReference type="PROSITE" id="PS50011">
    <property type="entry name" value="PROTEIN_KINASE_DOM"/>
    <property type="match status" value="1"/>
</dbReference>
<evidence type="ECO:0000256" key="4">
    <source>
        <dbReference type="ARBA" id="ARBA00022786"/>
    </source>
</evidence>
<dbReference type="OMA" id="CRKSNCR"/>
<dbReference type="InterPro" id="IPR000719">
    <property type="entry name" value="Prot_kinase_dom"/>
</dbReference>
<feature type="compositionally biased region" description="Basic and acidic residues" evidence="7">
    <location>
        <begin position="687"/>
        <end position="704"/>
    </location>
</feature>
<keyword evidence="8" id="KW-0472">Membrane</keyword>
<dbReference type="Gene3D" id="3.30.200.20">
    <property type="entry name" value="Phosphorylase Kinase, domain 1"/>
    <property type="match status" value="1"/>
</dbReference>
<dbReference type="InterPro" id="IPR011009">
    <property type="entry name" value="Kinase-like_dom_sf"/>
</dbReference>
<dbReference type="Gene3D" id="1.10.510.10">
    <property type="entry name" value="Transferase(Phosphotransferase) domain 1"/>
    <property type="match status" value="1"/>
</dbReference>
<reference evidence="10 11" key="1">
    <citation type="journal article" date="2016" name="Sci. Rep.">
        <title>The genome sequence of the outbreeding globe artichoke constructed de novo incorporating a phase-aware low-pass sequencing strategy of F1 progeny.</title>
        <authorList>
            <person name="Scaglione D."/>
            <person name="Reyes-Chin-Wo S."/>
            <person name="Acquadro A."/>
            <person name="Froenicke L."/>
            <person name="Portis E."/>
            <person name="Beitel C."/>
            <person name="Tirone M."/>
            <person name="Mauro R."/>
            <person name="Lo Monaco A."/>
            <person name="Mauromicale G."/>
            <person name="Faccioli P."/>
            <person name="Cattivelli L."/>
            <person name="Rieseberg L."/>
            <person name="Michelmore R."/>
            <person name="Lanteri S."/>
        </authorList>
    </citation>
    <scope>NUCLEOTIDE SEQUENCE [LARGE SCALE GENOMIC DNA]</scope>
    <source>
        <strain evidence="10">2C</strain>
    </source>
</reference>
<dbReference type="InterPro" id="IPR001245">
    <property type="entry name" value="Ser-Thr/Tyr_kinase_cat_dom"/>
</dbReference>
<accession>A0A103Y2W6</accession>
<dbReference type="STRING" id="59895.A0A103Y2W6"/>
<proteinExistence type="predicted"/>
<dbReference type="GO" id="GO:0004672">
    <property type="term" value="F:protein kinase activity"/>
    <property type="evidence" value="ECO:0007669"/>
    <property type="project" value="InterPro"/>
</dbReference>
<dbReference type="InterPro" id="IPR051348">
    <property type="entry name" value="U-box_ubiquitin_ligases"/>
</dbReference>
<dbReference type="FunFam" id="3.30.200.20:FF:000162">
    <property type="entry name" value="Adenine nucleotide alpha hydrolase-like domain kinase"/>
    <property type="match status" value="1"/>
</dbReference>
<dbReference type="CDD" id="cd01989">
    <property type="entry name" value="USP_STK_Ubox_N"/>
    <property type="match status" value="1"/>
</dbReference>
<dbReference type="Pfam" id="PF07714">
    <property type="entry name" value="PK_Tyr_Ser-Thr"/>
    <property type="match status" value="1"/>
</dbReference>
<feature type="region of interest" description="Disordered" evidence="7">
    <location>
        <begin position="683"/>
        <end position="713"/>
    </location>
</feature>
<dbReference type="PANTHER" id="PTHR45647">
    <property type="entry name" value="OS02G0152300 PROTEIN"/>
    <property type="match status" value="1"/>
</dbReference>
<dbReference type="SUPFAM" id="SSF56112">
    <property type="entry name" value="Protein kinase-like (PK-like)"/>
    <property type="match status" value="1"/>
</dbReference>
<feature type="region of interest" description="Disordered" evidence="7">
    <location>
        <begin position="814"/>
        <end position="838"/>
    </location>
</feature>
<comment type="caution">
    <text evidence="10">The sequence shown here is derived from an EMBL/GenBank/DDBJ whole genome shotgun (WGS) entry which is preliminary data.</text>
</comment>
<keyword evidence="8" id="KW-1133">Transmembrane helix</keyword>
<evidence type="ECO:0000313" key="11">
    <source>
        <dbReference type="Proteomes" id="UP000243975"/>
    </source>
</evidence>
<feature type="compositionally biased region" description="Polar residues" evidence="7">
    <location>
        <begin position="216"/>
        <end position="233"/>
    </location>
</feature>
<feature type="transmembrane region" description="Helical" evidence="8">
    <location>
        <begin position="923"/>
        <end position="944"/>
    </location>
</feature>
<evidence type="ECO:0000256" key="6">
    <source>
        <dbReference type="SAM" id="Coils"/>
    </source>
</evidence>
<feature type="compositionally biased region" description="Basic and acidic residues" evidence="7">
    <location>
        <begin position="202"/>
        <end position="215"/>
    </location>
</feature>
<dbReference type="InterPro" id="IPR008271">
    <property type="entry name" value="Ser/Thr_kinase_AS"/>
</dbReference>
<dbReference type="Pfam" id="PF00582">
    <property type="entry name" value="Usp"/>
    <property type="match status" value="1"/>
</dbReference>
<feature type="coiled-coil region" evidence="6">
    <location>
        <begin position="293"/>
        <end position="392"/>
    </location>
</feature>
<keyword evidence="4" id="KW-0833">Ubl conjugation pathway</keyword>
<dbReference type="GO" id="GO:0061630">
    <property type="term" value="F:ubiquitin protein ligase activity"/>
    <property type="evidence" value="ECO:0007669"/>
    <property type="project" value="UniProtKB-EC"/>
</dbReference>
<feature type="region of interest" description="Disordered" evidence="7">
    <location>
        <begin position="192"/>
        <end position="245"/>
    </location>
</feature>
<dbReference type="EMBL" id="LEKV01003053">
    <property type="protein sequence ID" value="KVI01535.1"/>
    <property type="molecule type" value="Genomic_DNA"/>
</dbReference>
<dbReference type="InterPro" id="IPR006016">
    <property type="entry name" value="UspA"/>
</dbReference>
<dbReference type="SMART" id="SM00220">
    <property type="entry name" value="S_TKc"/>
    <property type="match status" value="1"/>
</dbReference>
<dbReference type="AlphaFoldDB" id="A0A103Y2W6"/>
<evidence type="ECO:0000256" key="2">
    <source>
        <dbReference type="ARBA" id="ARBA00012483"/>
    </source>
</evidence>
<dbReference type="SUPFAM" id="SSF52402">
    <property type="entry name" value="Adenine nucleotide alpha hydrolases-like"/>
    <property type="match status" value="1"/>
</dbReference>
<evidence type="ECO:0000256" key="7">
    <source>
        <dbReference type="SAM" id="MobiDB-lite"/>
    </source>
</evidence>
<keyword evidence="3" id="KW-0547">Nucleotide-binding</keyword>
<dbReference type="Gene3D" id="3.40.50.620">
    <property type="entry name" value="HUPs"/>
    <property type="match status" value="1"/>
</dbReference>
<evidence type="ECO:0000256" key="5">
    <source>
        <dbReference type="ARBA" id="ARBA00022840"/>
    </source>
</evidence>
<dbReference type="Gramene" id="KVI01535">
    <property type="protein sequence ID" value="KVI01535"/>
    <property type="gene ID" value="Ccrd_020193"/>
</dbReference>
<dbReference type="EC" id="2.3.2.27" evidence="2"/>
<sequence length="945" mass="104151">MNLSDSSPTIKIMIHTSSHENDGSLGMPNPPMNQVAVGIDDDKHSPHAVRYAIDNLMFNNSSILLVHVKVPRFNSHVSAGNGKYESSDFETQQLFNRFRTFCTLKQIPVTNVLLIDNDVPKAVVAYVRENKIENLVLGASTRSGIARKFKSSHVPYTIMKRVPDFCSVLVISKGKVVERRLATRTLVNLSAPPKLSTSSNLEEDRPAPMSGDHKNSPNTNRPQKSTGTVSTENIELPKGGKSPSALLGVEIPATVPFGSMDLIGHDLDFNLASNFNESRSSTSSSPSDIEADMRRLKLELKQTMEMYNEAYKEAIAAKKQASELHQFQMQDACRIEQARLSEEEAAKIVEMEKAKCKAAMEAAEKAKKLAEIEAKRRKHAELMAEKAKKQSNNHVFYRKYTIEEIEEATNNFEPLLKIGEGGYGPVFKGKLDHTPVAIKVLRPDAAQGEKQFQQEVEILSRLRHPNLVLLLGACPEYGCLVYEFMNYGSLEDRLLRKGNSPSIPWETRFRIAADIGTGLLFLHQDKPEPLVHRDLKPGNILLDCNYVCKIADIGLARLVPPSVADSVTQYYMTSAAGTFCYIDPEYQQTGMLGVKSDIYALGVILLQIITARSPMGLTHQVGRAISKGTFADMLDPTVPDWPVEEALRFAKLALKCAELRKKDRPDLGSCILPELDRIKDLGMSSRLSKDDNHRPVPHSRDPSPRESSPYSYQSSLPAPLMGVLYKVTKQVSTISFSPPPPPSTIHHPPPPPLLISTFSKVLPCKLMEQLHTLAFCFLLVFIFAGVASSPTPDANLLCISECGTCPVICSPPPRPVESKPPPSPVTSKSPPLPTPVDSEPPPYLTPIYDATPPQSYSPPTPPPPPRPRTKSCPPPSYITMGTNAPPPPPKLVVVPSTQIPAGGGIGQKNYSYPYYYFYASKGVAFSLEFSGFLIVSFHIIFLFFG</sequence>
<evidence type="ECO:0000313" key="10">
    <source>
        <dbReference type="EMBL" id="KVI01535.1"/>
    </source>
</evidence>
<protein>
    <recommendedName>
        <fullName evidence="2">RING-type E3 ubiquitin transferase</fullName>
        <ecNumber evidence="2">2.3.2.27</ecNumber>
    </recommendedName>
</protein>
<evidence type="ECO:0000256" key="8">
    <source>
        <dbReference type="SAM" id="Phobius"/>
    </source>
</evidence>
<dbReference type="InterPro" id="IPR014729">
    <property type="entry name" value="Rossmann-like_a/b/a_fold"/>
</dbReference>
<evidence type="ECO:0000259" key="9">
    <source>
        <dbReference type="PROSITE" id="PS50011"/>
    </source>
</evidence>
<dbReference type="PANTHER" id="PTHR45647:SF93">
    <property type="entry name" value="KINASE WITH ADENINE NUCLEOTIDE ALPHA HYDROLASES-LIKE DOMAIN-CONTAINING PROTEIN"/>
    <property type="match status" value="1"/>
</dbReference>
<comment type="catalytic activity">
    <reaction evidence="1">
        <text>S-ubiquitinyl-[E2 ubiquitin-conjugating enzyme]-L-cysteine + [acceptor protein]-L-lysine = [E2 ubiquitin-conjugating enzyme]-L-cysteine + N(6)-ubiquitinyl-[acceptor protein]-L-lysine.</text>
        <dbReference type="EC" id="2.3.2.27"/>
    </reaction>
</comment>
<organism evidence="10 11">
    <name type="scientific">Cynara cardunculus var. scolymus</name>
    <name type="common">Globe artichoke</name>
    <name type="synonym">Cynara scolymus</name>
    <dbReference type="NCBI Taxonomy" id="59895"/>
    <lineage>
        <taxon>Eukaryota</taxon>
        <taxon>Viridiplantae</taxon>
        <taxon>Streptophyta</taxon>
        <taxon>Embryophyta</taxon>
        <taxon>Tracheophyta</taxon>
        <taxon>Spermatophyta</taxon>
        <taxon>Magnoliopsida</taxon>
        <taxon>eudicotyledons</taxon>
        <taxon>Gunneridae</taxon>
        <taxon>Pentapetalae</taxon>
        <taxon>asterids</taxon>
        <taxon>campanulids</taxon>
        <taxon>Asterales</taxon>
        <taxon>Asteraceae</taxon>
        <taxon>Carduoideae</taxon>
        <taxon>Cardueae</taxon>
        <taxon>Carduinae</taxon>
        <taxon>Cynara</taxon>
    </lineage>
</organism>
<keyword evidence="8" id="KW-0812">Transmembrane</keyword>